<dbReference type="PROSITE" id="PS00383">
    <property type="entry name" value="TYR_PHOSPHATASE_1"/>
    <property type="match status" value="1"/>
</dbReference>
<dbReference type="PROSITE" id="PS50056">
    <property type="entry name" value="TYR_PHOSPHATASE_2"/>
    <property type="match status" value="1"/>
</dbReference>
<evidence type="ECO:0000313" key="3">
    <source>
        <dbReference type="EMBL" id="WAQ98730.1"/>
    </source>
</evidence>
<dbReference type="InterPro" id="IPR050348">
    <property type="entry name" value="Protein-Tyr_Phosphatase"/>
</dbReference>
<dbReference type="Gene3D" id="3.90.190.10">
    <property type="entry name" value="Protein tyrosine phosphatase superfamily"/>
    <property type="match status" value="2"/>
</dbReference>
<dbReference type="Pfam" id="PF00102">
    <property type="entry name" value="Y_phosphatase"/>
    <property type="match status" value="2"/>
</dbReference>
<dbReference type="InterPro" id="IPR016130">
    <property type="entry name" value="Tyr_Pase_AS"/>
</dbReference>
<dbReference type="InterPro" id="IPR029021">
    <property type="entry name" value="Prot-tyrosine_phosphatase-like"/>
</dbReference>
<evidence type="ECO:0000259" key="1">
    <source>
        <dbReference type="PROSITE" id="PS50055"/>
    </source>
</evidence>
<name>A0ABY7DPY3_MYAAR</name>
<gene>
    <name evidence="3" type="ORF">MAR_023103</name>
</gene>
<dbReference type="PRINTS" id="PR00700">
    <property type="entry name" value="PRTYPHPHTASE"/>
</dbReference>
<dbReference type="PANTHER" id="PTHR19134">
    <property type="entry name" value="RECEPTOR-TYPE TYROSINE-PROTEIN PHOSPHATASE"/>
    <property type="match status" value="1"/>
</dbReference>
<dbReference type="InterPro" id="IPR000387">
    <property type="entry name" value="Tyr_Pase_dom"/>
</dbReference>
<reference evidence="3" key="1">
    <citation type="submission" date="2022-11" db="EMBL/GenBank/DDBJ databases">
        <title>Centuries of genome instability and evolution in soft-shell clam transmissible cancer (bioRxiv).</title>
        <authorList>
            <person name="Hart S.F.M."/>
            <person name="Yonemitsu M.A."/>
            <person name="Giersch R.M."/>
            <person name="Beal B.F."/>
            <person name="Arriagada G."/>
            <person name="Davis B.W."/>
            <person name="Ostrander E.A."/>
            <person name="Goff S.P."/>
            <person name="Metzger M.J."/>
        </authorList>
    </citation>
    <scope>NUCLEOTIDE SEQUENCE</scope>
    <source>
        <strain evidence="3">MELC-2E11</strain>
        <tissue evidence="3">Siphon/mantle</tissue>
    </source>
</reference>
<organism evidence="3 4">
    <name type="scientific">Mya arenaria</name>
    <name type="common">Soft-shell clam</name>
    <dbReference type="NCBI Taxonomy" id="6604"/>
    <lineage>
        <taxon>Eukaryota</taxon>
        <taxon>Metazoa</taxon>
        <taxon>Spiralia</taxon>
        <taxon>Lophotrochozoa</taxon>
        <taxon>Mollusca</taxon>
        <taxon>Bivalvia</taxon>
        <taxon>Autobranchia</taxon>
        <taxon>Heteroconchia</taxon>
        <taxon>Euheterodonta</taxon>
        <taxon>Imparidentia</taxon>
        <taxon>Neoheterodontei</taxon>
        <taxon>Myida</taxon>
        <taxon>Myoidea</taxon>
        <taxon>Myidae</taxon>
        <taxon>Mya</taxon>
    </lineage>
</organism>
<keyword evidence="4" id="KW-1185">Reference proteome</keyword>
<dbReference type="EMBL" id="CP111014">
    <property type="protein sequence ID" value="WAQ98730.1"/>
    <property type="molecule type" value="Genomic_DNA"/>
</dbReference>
<protein>
    <submittedName>
        <fullName evidence="3">PTPRE-like protein</fullName>
    </submittedName>
</protein>
<dbReference type="PROSITE" id="PS50055">
    <property type="entry name" value="TYR_PHOSPHATASE_PTP"/>
    <property type="match status" value="1"/>
</dbReference>
<evidence type="ECO:0000259" key="2">
    <source>
        <dbReference type="PROSITE" id="PS50056"/>
    </source>
</evidence>
<accession>A0ABY7DPY3</accession>
<feature type="non-terminal residue" evidence="3">
    <location>
        <position position="180"/>
    </location>
</feature>
<dbReference type="SMART" id="SM00404">
    <property type="entry name" value="PTPc_motif"/>
    <property type="match status" value="1"/>
</dbReference>
<dbReference type="Proteomes" id="UP001164746">
    <property type="component" value="Chromosome 3"/>
</dbReference>
<feature type="domain" description="Tyrosine-protein phosphatase" evidence="1">
    <location>
        <begin position="1"/>
        <end position="170"/>
    </location>
</feature>
<dbReference type="PANTHER" id="PTHR19134:SF449">
    <property type="entry name" value="TYROSINE-PROTEIN PHOSPHATASE 1"/>
    <property type="match status" value="1"/>
</dbReference>
<dbReference type="SUPFAM" id="SSF52799">
    <property type="entry name" value="(Phosphotyrosine protein) phosphatases II"/>
    <property type="match status" value="1"/>
</dbReference>
<feature type="domain" description="Tyrosine specific protein phosphatases" evidence="2">
    <location>
        <begin position="87"/>
        <end position="161"/>
    </location>
</feature>
<proteinExistence type="predicted"/>
<dbReference type="InterPro" id="IPR003595">
    <property type="entry name" value="Tyr_Pase_cat"/>
</dbReference>
<evidence type="ECO:0000313" key="4">
    <source>
        <dbReference type="Proteomes" id="UP001164746"/>
    </source>
</evidence>
<dbReference type="InterPro" id="IPR000242">
    <property type="entry name" value="PTP_cat"/>
</dbReference>
<sequence length="180" mass="20998">SFSGNNTFLICKSPCEEQLEEFWSLVEEQHVITIIMLTSTSSPAYQTCEYMGGNQDGKDEEYLTTIKQFQIRGWTENEPHPPIQNMLDCLDAVRKWQPHLAENRPVLIHCETGHERSGLIAVLLNELYRMEKTRGQINLVETVKTMKQRNRDIIPNTVQYKFIYDSLLEKARNITDYENI</sequence>